<dbReference type="Proteomes" id="UP000566813">
    <property type="component" value="Unassembled WGS sequence"/>
</dbReference>
<feature type="transmembrane region" description="Helical" evidence="9">
    <location>
        <begin position="87"/>
        <end position="110"/>
    </location>
</feature>
<dbReference type="GO" id="GO:0070778">
    <property type="term" value="P:L-aspartate transmembrane transport"/>
    <property type="evidence" value="ECO:0007669"/>
    <property type="project" value="TreeGrafter"/>
</dbReference>
<feature type="transmembrane region" description="Helical" evidence="9">
    <location>
        <begin position="54"/>
        <end position="75"/>
    </location>
</feature>
<proteinExistence type="inferred from homology"/>
<keyword evidence="11" id="KW-1185">Reference proteome</keyword>
<dbReference type="GO" id="GO:0015141">
    <property type="term" value="F:succinate transmembrane transporter activity"/>
    <property type="evidence" value="ECO:0007669"/>
    <property type="project" value="TreeGrafter"/>
</dbReference>
<sequence length="430" mass="45784">MAHGGATADLHIPRARPNLWKQLWLWVLAAMVIGVILGMFAPQTAVKMQPLGDAFIRLISMVIGPLIFCTIVNGIANMADMHRVGRIAVKALVVFEVMTLGAVILALVAANVLKPGAGMNIDPAALHGGANLGEYMEKAEEFGFSAFLLNIIPKTFVGAFVQGNVLQVLFLAMFSGAALIWMGEKARPLLDVLDAVLQMIFRIVAMVMWVAPLGAFGAIAFTVGKFGVGTLASLGTLIGEFYLVCILFVFVAAMPIAWWCGFSLYKFIRLFRDELLITVATTSSETVLPRIMTKLTDIGCEKGLVGFVVPAGYSFNLTGACLYLGMVAIFLAQATNTPMDLWHQLGLLLLMAITSKGAAGIAGAAFVVLTATIAMDHTIPVASVALMLGIHRLMSQGFSPTFIITNAVAAMGVAKWEGALDTEKMKAAIG</sequence>
<keyword evidence="5 9" id="KW-0812">Transmembrane</keyword>
<evidence type="ECO:0000256" key="5">
    <source>
        <dbReference type="ARBA" id="ARBA00022692"/>
    </source>
</evidence>
<feature type="transmembrane region" description="Helical" evidence="9">
    <location>
        <begin position="23"/>
        <end position="42"/>
    </location>
</feature>
<dbReference type="EMBL" id="JACLAW010000015">
    <property type="protein sequence ID" value="MBC2667120.1"/>
    <property type="molecule type" value="Genomic_DNA"/>
</dbReference>
<reference evidence="10 11" key="1">
    <citation type="submission" date="2020-08" db="EMBL/GenBank/DDBJ databases">
        <title>The genome sequence of type strain Novosphingobium flavum NBRC 111647.</title>
        <authorList>
            <person name="Liu Y."/>
        </authorList>
    </citation>
    <scope>NUCLEOTIDE SEQUENCE [LARGE SCALE GENOMIC DNA]</scope>
    <source>
        <strain evidence="10 11">NBRC 111647</strain>
    </source>
</reference>
<dbReference type="NCBIfam" id="NF002461">
    <property type="entry name" value="PRK01663.1"/>
    <property type="match status" value="1"/>
</dbReference>
<feature type="transmembrane region" description="Helical" evidence="9">
    <location>
        <begin position="304"/>
        <end position="333"/>
    </location>
</feature>
<evidence type="ECO:0000256" key="2">
    <source>
        <dbReference type="ARBA" id="ARBA00006148"/>
    </source>
</evidence>
<dbReference type="PANTHER" id="PTHR42865:SF1">
    <property type="entry name" value="AEROBIC C4-DICARBOXYLATE TRANSPORT PROTEIN"/>
    <property type="match status" value="1"/>
</dbReference>
<feature type="transmembrane region" description="Helical" evidence="9">
    <location>
        <begin position="241"/>
        <end position="265"/>
    </location>
</feature>
<keyword evidence="7 9" id="KW-1133">Transmembrane helix</keyword>
<gene>
    <name evidence="10" type="primary">dctA</name>
    <name evidence="10" type="ORF">H7F51_16495</name>
</gene>
<comment type="subcellular location">
    <subcellularLocation>
        <location evidence="1">Cell inner membrane</location>
        <topology evidence="1">Multi-pass membrane protein</topology>
    </subcellularLocation>
</comment>
<dbReference type="GO" id="GO:0015366">
    <property type="term" value="F:malate:proton symporter activity"/>
    <property type="evidence" value="ECO:0007669"/>
    <property type="project" value="TreeGrafter"/>
</dbReference>
<dbReference type="AlphaFoldDB" id="A0A7X1FU98"/>
<dbReference type="InterPro" id="IPR036458">
    <property type="entry name" value="Na:dicarbo_symporter_sf"/>
</dbReference>
<organism evidence="10 11">
    <name type="scientific">Novosphingobium flavum</name>
    <dbReference type="NCBI Taxonomy" id="1778672"/>
    <lineage>
        <taxon>Bacteria</taxon>
        <taxon>Pseudomonadati</taxon>
        <taxon>Pseudomonadota</taxon>
        <taxon>Alphaproteobacteria</taxon>
        <taxon>Sphingomonadales</taxon>
        <taxon>Sphingomonadaceae</taxon>
        <taxon>Novosphingobium</taxon>
    </lineage>
</organism>
<evidence type="ECO:0000313" key="10">
    <source>
        <dbReference type="EMBL" id="MBC2667120.1"/>
    </source>
</evidence>
<dbReference type="PANTHER" id="PTHR42865">
    <property type="entry name" value="PROTON/GLUTAMATE-ASPARTATE SYMPORTER"/>
    <property type="match status" value="1"/>
</dbReference>
<name>A0A7X1FU98_9SPHN</name>
<comment type="caution">
    <text evidence="10">The sequence shown here is derived from an EMBL/GenBank/DDBJ whole genome shotgun (WGS) entry which is preliminary data.</text>
</comment>
<dbReference type="Gene3D" id="1.10.3860.10">
    <property type="entry name" value="Sodium:dicarboxylate symporter"/>
    <property type="match status" value="1"/>
</dbReference>
<keyword evidence="3" id="KW-0813">Transport</keyword>
<accession>A0A7X1FU98</accession>
<feature type="transmembrane region" description="Helical" evidence="9">
    <location>
        <begin position="195"/>
        <end position="221"/>
    </location>
</feature>
<dbReference type="Pfam" id="PF00375">
    <property type="entry name" value="SDF"/>
    <property type="match status" value="1"/>
</dbReference>
<dbReference type="GO" id="GO:0005886">
    <property type="term" value="C:plasma membrane"/>
    <property type="evidence" value="ECO:0007669"/>
    <property type="project" value="UniProtKB-SubCell"/>
</dbReference>
<dbReference type="PRINTS" id="PR00173">
    <property type="entry name" value="EDTRNSPORT"/>
</dbReference>
<keyword evidence="8 9" id="KW-0472">Membrane</keyword>
<dbReference type="FunFam" id="1.10.3860.10:FF:000001">
    <property type="entry name" value="C4-dicarboxylate transport protein"/>
    <property type="match status" value="1"/>
</dbReference>
<evidence type="ECO:0000256" key="3">
    <source>
        <dbReference type="ARBA" id="ARBA00022448"/>
    </source>
</evidence>
<feature type="transmembrane region" description="Helical" evidence="9">
    <location>
        <begin position="165"/>
        <end position="183"/>
    </location>
</feature>
<dbReference type="GO" id="GO:0015138">
    <property type="term" value="F:fumarate transmembrane transporter activity"/>
    <property type="evidence" value="ECO:0007669"/>
    <property type="project" value="TreeGrafter"/>
</dbReference>
<dbReference type="InterPro" id="IPR001991">
    <property type="entry name" value="Na-dicarboxylate_symporter"/>
</dbReference>
<dbReference type="PROSITE" id="PS00713">
    <property type="entry name" value="NA_DICARBOXYL_SYMP_1"/>
    <property type="match status" value="1"/>
</dbReference>
<evidence type="ECO:0000256" key="6">
    <source>
        <dbReference type="ARBA" id="ARBA00022847"/>
    </source>
</evidence>
<evidence type="ECO:0000256" key="8">
    <source>
        <dbReference type="ARBA" id="ARBA00023136"/>
    </source>
</evidence>
<protein>
    <submittedName>
        <fullName evidence="10">C4-dicarboxylate transporter DctA</fullName>
    </submittedName>
</protein>
<evidence type="ECO:0000256" key="1">
    <source>
        <dbReference type="ARBA" id="ARBA00004429"/>
    </source>
</evidence>
<dbReference type="SUPFAM" id="SSF118215">
    <property type="entry name" value="Proton glutamate symport protein"/>
    <property type="match status" value="1"/>
</dbReference>
<dbReference type="InterPro" id="IPR018107">
    <property type="entry name" value="Na-dicarboxylate_symporter_CS"/>
</dbReference>
<evidence type="ECO:0000313" key="11">
    <source>
        <dbReference type="Proteomes" id="UP000566813"/>
    </source>
</evidence>
<evidence type="ECO:0000256" key="4">
    <source>
        <dbReference type="ARBA" id="ARBA00022475"/>
    </source>
</evidence>
<evidence type="ECO:0000256" key="7">
    <source>
        <dbReference type="ARBA" id="ARBA00022989"/>
    </source>
</evidence>
<keyword evidence="4" id="KW-1003">Cell membrane</keyword>
<keyword evidence="6" id="KW-0769">Symport</keyword>
<evidence type="ECO:0000256" key="9">
    <source>
        <dbReference type="SAM" id="Phobius"/>
    </source>
</evidence>
<comment type="similarity">
    <text evidence="2">Belongs to the dicarboxylate/amino acid:cation symporter (DAACS) (TC 2.A.23) family.</text>
</comment>
<feature type="transmembrane region" description="Helical" evidence="9">
    <location>
        <begin position="345"/>
        <end position="369"/>
    </location>
</feature>